<dbReference type="Proteomes" id="UP000249218">
    <property type="component" value="Unassembled WGS sequence"/>
</dbReference>
<proteinExistence type="predicted"/>
<sequence length="93" mass="10721">MLHPQAVYAKEVYRVYSNSVYVCRMYLCTLLEHVYQCVAWSRGGRAHARRTARPDASVSSRLVSSRPPCDEYTAERRISELMALQSSDIIRHT</sequence>
<gene>
    <name evidence="1" type="primary">HaOG207329</name>
    <name evidence="1" type="ORF">B5X24_HaOG207329</name>
</gene>
<accession>A0A2W1BM63</accession>
<evidence type="ECO:0000313" key="2">
    <source>
        <dbReference type="Proteomes" id="UP000249218"/>
    </source>
</evidence>
<dbReference type="AlphaFoldDB" id="A0A2W1BM63"/>
<protein>
    <submittedName>
        <fullName evidence="1">Uncharacterized protein</fullName>
    </submittedName>
</protein>
<evidence type="ECO:0000313" key="1">
    <source>
        <dbReference type="EMBL" id="PZC74704.1"/>
    </source>
</evidence>
<reference evidence="1 2" key="1">
    <citation type="journal article" date="2017" name="BMC Biol.">
        <title>Genomic innovations, transcriptional plasticity and gene loss underlying the evolution and divergence of two highly polyphagous and invasive Helicoverpa pest species.</title>
        <authorList>
            <person name="Pearce S.L."/>
            <person name="Clarke D.F."/>
            <person name="East P.D."/>
            <person name="Elfekih S."/>
            <person name="Gordon K.H."/>
            <person name="Jermiin L.S."/>
            <person name="McGaughran A."/>
            <person name="Oakeshott J.G."/>
            <person name="Papanikolaou A."/>
            <person name="Perera O.P."/>
            <person name="Rane R.V."/>
            <person name="Richards S."/>
            <person name="Tay W.T."/>
            <person name="Walsh T.K."/>
            <person name="Anderson A."/>
            <person name="Anderson C.J."/>
            <person name="Asgari S."/>
            <person name="Board P.G."/>
            <person name="Bretschneider A."/>
            <person name="Campbell P.M."/>
            <person name="Chertemps T."/>
            <person name="Christeller J.T."/>
            <person name="Coppin C.W."/>
            <person name="Downes S.J."/>
            <person name="Duan G."/>
            <person name="Farnsworth C.A."/>
            <person name="Good R.T."/>
            <person name="Han L.B."/>
            <person name="Han Y.C."/>
            <person name="Hatje K."/>
            <person name="Horne I."/>
            <person name="Huang Y.P."/>
            <person name="Hughes D.S."/>
            <person name="Jacquin-Joly E."/>
            <person name="James W."/>
            <person name="Jhangiani S."/>
            <person name="Kollmar M."/>
            <person name="Kuwar S.S."/>
            <person name="Li S."/>
            <person name="Liu N.Y."/>
            <person name="Maibeche M.T."/>
            <person name="Miller J.R."/>
            <person name="Montagne N."/>
            <person name="Perry T."/>
            <person name="Qu J."/>
            <person name="Song S.V."/>
            <person name="Sutton G.G."/>
            <person name="Vogel H."/>
            <person name="Walenz B.P."/>
            <person name="Xu W."/>
            <person name="Zhang H.J."/>
            <person name="Zou Z."/>
            <person name="Batterham P."/>
            <person name="Edwards O.R."/>
            <person name="Feyereisen R."/>
            <person name="Gibbs R.A."/>
            <person name="Heckel D.G."/>
            <person name="McGrath A."/>
            <person name="Robin C."/>
            <person name="Scherer S.E."/>
            <person name="Worley K.C."/>
            <person name="Wu Y.D."/>
        </authorList>
    </citation>
    <scope>NUCLEOTIDE SEQUENCE [LARGE SCALE GENOMIC DNA]</scope>
    <source>
        <strain evidence="1">Harm_GR_Male_#8</strain>
        <tissue evidence="1">Whole organism</tissue>
    </source>
</reference>
<keyword evidence="2" id="KW-1185">Reference proteome</keyword>
<dbReference type="EMBL" id="KZ150032">
    <property type="protein sequence ID" value="PZC74704.1"/>
    <property type="molecule type" value="Genomic_DNA"/>
</dbReference>
<name>A0A2W1BM63_HELAM</name>
<organism evidence="1 2">
    <name type="scientific">Helicoverpa armigera</name>
    <name type="common">Cotton bollworm</name>
    <name type="synonym">Heliothis armigera</name>
    <dbReference type="NCBI Taxonomy" id="29058"/>
    <lineage>
        <taxon>Eukaryota</taxon>
        <taxon>Metazoa</taxon>
        <taxon>Ecdysozoa</taxon>
        <taxon>Arthropoda</taxon>
        <taxon>Hexapoda</taxon>
        <taxon>Insecta</taxon>
        <taxon>Pterygota</taxon>
        <taxon>Neoptera</taxon>
        <taxon>Endopterygota</taxon>
        <taxon>Lepidoptera</taxon>
        <taxon>Glossata</taxon>
        <taxon>Ditrysia</taxon>
        <taxon>Noctuoidea</taxon>
        <taxon>Noctuidae</taxon>
        <taxon>Heliothinae</taxon>
        <taxon>Helicoverpa</taxon>
    </lineage>
</organism>